<dbReference type="Proteomes" id="UP000317122">
    <property type="component" value="Unassembled WGS sequence"/>
</dbReference>
<gene>
    <name evidence="1" type="ORF">IQ26_06603</name>
</gene>
<evidence type="ECO:0000313" key="2">
    <source>
        <dbReference type="Proteomes" id="UP000317122"/>
    </source>
</evidence>
<dbReference type="EMBL" id="VLKT01000064">
    <property type="protein sequence ID" value="TWI22799.1"/>
    <property type="molecule type" value="Genomic_DNA"/>
</dbReference>
<protein>
    <submittedName>
        <fullName evidence="1">Uncharacterized protein</fullName>
    </submittedName>
</protein>
<evidence type="ECO:0000313" key="1">
    <source>
        <dbReference type="EMBL" id="TWI22799.1"/>
    </source>
</evidence>
<sequence length="87" mass="9824">MDGEDFYAVATAGNRGCVGRYHLWPDGSEIGHLLATVKTADTDPQMTKRHRLYDAFFAREPERFEPMRLNLNRAPAFAGLAWGLQAR</sequence>
<reference evidence="1 2" key="1">
    <citation type="journal article" date="2015" name="Stand. Genomic Sci.">
        <title>Genomic Encyclopedia of Bacterial and Archaeal Type Strains, Phase III: the genomes of soil and plant-associated and newly described type strains.</title>
        <authorList>
            <person name="Whitman W.B."/>
            <person name="Woyke T."/>
            <person name="Klenk H.P."/>
            <person name="Zhou Y."/>
            <person name="Lilburn T.G."/>
            <person name="Beck B.J."/>
            <person name="De Vos P."/>
            <person name="Vandamme P."/>
            <person name="Eisen J.A."/>
            <person name="Garrity G."/>
            <person name="Hugenholtz P."/>
            <person name="Kyrpides N.C."/>
        </authorList>
    </citation>
    <scope>NUCLEOTIDE SEQUENCE [LARGE SCALE GENOMIC DNA]</scope>
    <source>
        <strain evidence="1 2">CGMCC 1.2546</strain>
    </source>
</reference>
<dbReference type="AlphaFoldDB" id="A0A562MSG1"/>
<accession>A0A562MSG1</accession>
<proteinExistence type="predicted"/>
<name>A0A562MSG1_9HYPH</name>
<comment type="caution">
    <text evidence="1">The sequence shown here is derived from an EMBL/GenBank/DDBJ whole genome shotgun (WGS) entry which is preliminary data.</text>
</comment>
<keyword evidence="2" id="KW-1185">Reference proteome</keyword>
<organism evidence="1 2">
    <name type="scientific">Mesorhizobium tianshanense</name>
    <dbReference type="NCBI Taxonomy" id="39844"/>
    <lineage>
        <taxon>Bacteria</taxon>
        <taxon>Pseudomonadati</taxon>
        <taxon>Pseudomonadota</taxon>
        <taxon>Alphaproteobacteria</taxon>
        <taxon>Hyphomicrobiales</taxon>
        <taxon>Phyllobacteriaceae</taxon>
        <taxon>Mesorhizobium</taxon>
    </lineage>
</organism>